<dbReference type="Gramene" id="KFK29420">
    <property type="protein sequence ID" value="KFK29420"/>
    <property type="gene ID" value="AALP_AA7G132500"/>
</dbReference>
<evidence type="ECO:0000313" key="9">
    <source>
        <dbReference type="Proteomes" id="UP000029120"/>
    </source>
</evidence>
<comment type="subcellular location">
    <subcellularLocation>
        <location evidence="1">Nucleus</location>
    </subcellularLocation>
</comment>
<keyword evidence="4" id="KW-0804">Transcription</keyword>
<keyword evidence="9" id="KW-1185">Reference proteome</keyword>
<feature type="compositionally biased region" description="Basic and acidic residues" evidence="6">
    <location>
        <begin position="32"/>
        <end position="44"/>
    </location>
</feature>
<dbReference type="PROSITE" id="PS50888">
    <property type="entry name" value="BHLH"/>
    <property type="match status" value="1"/>
</dbReference>
<gene>
    <name evidence="8" type="ordered locus">AALP_Aa7g132500</name>
</gene>
<dbReference type="PANTHER" id="PTHR45855:SF21">
    <property type="entry name" value="TRANSCRIPTION FACTOR BHLH119-RELATED"/>
    <property type="match status" value="1"/>
</dbReference>
<accession>A0A087GHR8</accession>
<dbReference type="OrthoDB" id="690068at2759"/>
<dbReference type="InterPro" id="IPR036638">
    <property type="entry name" value="HLH_DNA-bd_sf"/>
</dbReference>
<dbReference type="OMA" id="RIKQHHI"/>
<dbReference type="GO" id="GO:0005634">
    <property type="term" value="C:nucleus"/>
    <property type="evidence" value="ECO:0007669"/>
    <property type="project" value="UniProtKB-SubCell"/>
</dbReference>
<evidence type="ECO:0000256" key="6">
    <source>
        <dbReference type="SAM" id="MobiDB-lite"/>
    </source>
</evidence>
<dbReference type="Pfam" id="PF00010">
    <property type="entry name" value="HLH"/>
    <property type="match status" value="1"/>
</dbReference>
<sequence>MVRVLPTFVVPSLGRKEKAVVSETTEPVMETADPKEREETEEARGSMSRKRSRIAKMHNLYEQRRREKIKEMMKAIQELIIPPCNKSNKASMLDDAIHYMKSLQMHLQMMSTRGNMMPATYAPDMQQFMAHMAMGMNRPPFIPYRGTPPFPSQAHMAGVCPPYPFPAHGPSRIHIPTSQQPDPVSNQPQFSGYLNPYTQFAGIQQMQQPPPLQNQTISQPSLNQASSSEVPEDQEN</sequence>
<dbReference type="eggNOG" id="ENOG502QR6A">
    <property type="taxonomic scope" value="Eukaryota"/>
</dbReference>
<dbReference type="PANTHER" id="PTHR45855">
    <property type="entry name" value="TRANSCRIPTION FACTOR PIF1-RELATED"/>
    <property type="match status" value="1"/>
</dbReference>
<dbReference type="InterPro" id="IPR047265">
    <property type="entry name" value="PIF1-like_bHLH"/>
</dbReference>
<dbReference type="SMART" id="SM00353">
    <property type="entry name" value="HLH"/>
    <property type="match status" value="1"/>
</dbReference>
<evidence type="ECO:0000313" key="8">
    <source>
        <dbReference type="EMBL" id="KFK29420.1"/>
    </source>
</evidence>
<dbReference type="Proteomes" id="UP000029120">
    <property type="component" value="Chromosome 7"/>
</dbReference>
<feature type="region of interest" description="Disordered" evidence="6">
    <location>
        <begin position="170"/>
        <end position="236"/>
    </location>
</feature>
<feature type="compositionally biased region" description="Polar residues" evidence="6">
    <location>
        <begin position="176"/>
        <end position="202"/>
    </location>
</feature>
<protein>
    <recommendedName>
        <fullName evidence="7">BHLH domain-containing protein</fullName>
    </recommendedName>
</protein>
<evidence type="ECO:0000256" key="5">
    <source>
        <dbReference type="ARBA" id="ARBA00023242"/>
    </source>
</evidence>
<keyword evidence="5" id="KW-0539">Nucleus</keyword>
<dbReference type="InterPro" id="IPR011598">
    <property type="entry name" value="bHLH_dom"/>
</dbReference>
<dbReference type="GO" id="GO:0046983">
    <property type="term" value="F:protein dimerization activity"/>
    <property type="evidence" value="ECO:0007669"/>
    <property type="project" value="InterPro"/>
</dbReference>
<feature type="region of interest" description="Disordered" evidence="6">
    <location>
        <begin position="17"/>
        <end position="51"/>
    </location>
</feature>
<dbReference type="Gene3D" id="4.10.280.10">
    <property type="entry name" value="Helix-loop-helix DNA-binding domain"/>
    <property type="match status" value="1"/>
</dbReference>
<feature type="compositionally biased region" description="Polar residues" evidence="6">
    <location>
        <begin position="216"/>
        <end position="229"/>
    </location>
</feature>
<proteinExistence type="predicted"/>
<dbReference type="EMBL" id="CM002875">
    <property type="protein sequence ID" value="KFK29420.1"/>
    <property type="molecule type" value="Genomic_DNA"/>
</dbReference>
<evidence type="ECO:0000256" key="2">
    <source>
        <dbReference type="ARBA" id="ARBA00023015"/>
    </source>
</evidence>
<evidence type="ECO:0000256" key="3">
    <source>
        <dbReference type="ARBA" id="ARBA00023125"/>
    </source>
</evidence>
<dbReference type="AlphaFoldDB" id="A0A087GHR8"/>
<evidence type="ECO:0000259" key="7">
    <source>
        <dbReference type="PROSITE" id="PS50888"/>
    </source>
</evidence>
<reference evidence="9" key="1">
    <citation type="journal article" date="2015" name="Nat. Plants">
        <title>Genome expansion of Arabis alpina linked with retrotransposition and reduced symmetric DNA methylation.</title>
        <authorList>
            <person name="Willing E.M."/>
            <person name="Rawat V."/>
            <person name="Mandakova T."/>
            <person name="Maumus F."/>
            <person name="James G.V."/>
            <person name="Nordstroem K.J."/>
            <person name="Becker C."/>
            <person name="Warthmann N."/>
            <person name="Chica C."/>
            <person name="Szarzynska B."/>
            <person name="Zytnicki M."/>
            <person name="Albani M.C."/>
            <person name="Kiefer C."/>
            <person name="Bergonzi S."/>
            <person name="Castaings L."/>
            <person name="Mateos J.L."/>
            <person name="Berns M.C."/>
            <person name="Bujdoso N."/>
            <person name="Piofczyk T."/>
            <person name="de Lorenzo L."/>
            <person name="Barrero-Sicilia C."/>
            <person name="Mateos I."/>
            <person name="Piednoel M."/>
            <person name="Hagmann J."/>
            <person name="Chen-Min-Tao R."/>
            <person name="Iglesias-Fernandez R."/>
            <person name="Schuster S.C."/>
            <person name="Alonso-Blanco C."/>
            <person name="Roudier F."/>
            <person name="Carbonero P."/>
            <person name="Paz-Ares J."/>
            <person name="Davis S.J."/>
            <person name="Pecinka A."/>
            <person name="Quesneville H."/>
            <person name="Colot V."/>
            <person name="Lysak M.A."/>
            <person name="Weigel D."/>
            <person name="Coupland G."/>
            <person name="Schneeberger K."/>
        </authorList>
    </citation>
    <scope>NUCLEOTIDE SEQUENCE [LARGE SCALE GENOMIC DNA]</scope>
    <source>
        <strain evidence="9">cv. Pajares</strain>
    </source>
</reference>
<dbReference type="CDD" id="cd11445">
    <property type="entry name" value="bHLH_AtPIF_like"/>
    <property type="match status" value="1"/>
</dbReference>
<keyword evidence="2" id="KW-0805">Transcription regulation</keyword>
<keyword evidence="3" id="KW-0238">DNA-binding</keyword>
<name>A0A087GHR8_ARAAL</name>
<feature type="domain" description="BHLH" evidence="7">
    <location>
        <begin position="53"/>
        <end position="103"/>
    </location>
</feature>
<evidence type="ECO:0000256" key="4">
    <source>
        <dbReference type="ARBA" id="ARBA00023163"/>
    </source>
</evidence>
<organism evidence="8 9">
    <name type="scientific">Arabis alpina</name>
    <name type="common">Alpine rock-cress</name>
    <dbReference type="NCBI Taxonomy" id="50452"/>
    <lineage>
        <taxon>Eukaryota</taxon>
        <taxon>Viridiplantae</taxon>
        <taxon>Streptophyta</taxon>
        <taxon>Embryophyta</taxon>
        <taxon>Tracheophyta</taxon>
        <taxon>Spermatophyta</taxon>
        <taxon>Magnoliopsida</taxon>
        <taxon>eudicotyledons</taxon>
        <taxon>Gunneridae</taxon>
        <taxon>Pentapetalae</taxon>
        <taxon>rosids</taxon>
        <taxon>malvids</taxon>
        <taxon>Brassicales</taxon>
        <taxon>Brassicaceae</taxon>
        <taxon>Arabideae</taxon>
        <taxon>Arabis</taxon>
    </lineage>
</organism>
<dbReference type="GO" id="GO:0003677">
    <property type="term" value="F:DNA binding"/>
    <property type="evidence" value="ECO:0007669"/>
    <property type="project" value="UniProtKB-KW"/>
</dbReference>
<dbReference type="InterPro" id="IPR031066">
    <property type="entry name" value="bHLH_ALC-like_plant"/>
</dbReference>
<evidence type="ECO:0000256" key="1">
    <source>
        <dbReference type="ARBA" id="ARBA00004123"/>
    </source>
</evidence>
<dbReference type="SUPFAM" id="SSF47459">
    <property type="entry name" value="HLH, helix-loop-helix DNA-binding domain"/>
    <property type="match status" value="1"/>
</dbReference>